<dbReference type="Ensembl" id="ENSATET00000034495.2">
    <property type="protein sequence ID" value="ENSATEP00000034003.2"/>
    <property type="gene ID" value="ENSATEG00000023378.2"/>
</dbReference>
<proteinExistence type="predicted"/>
<feature type="coiled-coil region" evidence="1">
    <location>
        <begin position="110"/>
        <end position="137"/>
    </location>
</feature>
<keyword evidence="4" id="KW-1185">Reference proteome</keyword>
<dbReference type="GeneTree" id="ENSGT00940000176985"/>
<reference evidence="3" key="1">
    <citation type="submission" date="2021-04" db="EMBL/GenBank/DDBJ databases">
        <authorList>
            <consortium name="Wellcome Sanger Institute Data Sharing"/>
        </authorList>
    </citation>
    <scope>NUCLEOTIDE SEQUENCE [LARGE SCALE GENOMIC DNA]</scope>
</reference>
<protein>
    <submittedName>
        <fullName evidence="3">Uncharacterized protein</fullName>
    </submittedName>
</protein>
<evidence type="ECO:0000256" key="2">
    <source>
        <dbReference type="SAM" id="SignalP"/>
    </source>
</evidence>
<organism evidence="3 4">
    <name type="scientific">Anabas testudineus</name>
    <name type="common">Climbing perch</name>
    <name type="synonym">Anthias testudineus</name>
    <dbReference type="NCBI Taxonomy" id="64144"/>
    <lineage>
        <taxon>Eukaryota</taxon>
        <taxon>Metazoa</taxon>
        <taxon>Chordata</taxon>
        <taxon>Craniata</taxon>
        <taxon>Vertebrata</taxon>
        <taxon>Euteleostomi</taxon>
        <taxon>Actinopterygii</taxon>
        <taxon>Neopterygii</taxon>
        <taxon>Teleostei</taxon>
        <taxon>Neoteleostei</taxon>
        <taxon>Acanthomorphata</taxon>
        <taxon>Anabantaria</taxon>
        <taxon>Anabantiformes</taxon>
        <taxon>Anabantoidei</taxon>
        <taxon>Anabantidae</taxon>
        <taxon>Anabas</taxon>
    </lineage>
</organism>
<evidence type="ECO:0000313" key="3">
    <source>
        <dbReference type="Ensembl" id="ENSATEP00000034003.2"/>
    </source>
</evidence>
<dbReference type="InParanoid" id="A0A3Q1JSC3"/>
<dbReference type="InterPro" id="IPR009079">
    <property type="entry name" value="4_helix_cytokine-like_core"/>
</dbReference>
<evidence type="ECO:0000256" key="1">
    <source>
        <dbReference type="SAM" id="Coils"/>
    </source>
</evidence>
<dbReference type="OrthoDB" id="8957647at2759"/>
<dbReference type="Gene3D" id="1.20.1250.10">
    <property type="match status" value="1"/>
</dbReference>
<keyword evidence="1" id="KW-0175">Coiled coil</keyword>
<sequence>MTLCYGSACLLVLLGAVTVFGSPVHYVLDNVTQTHDSIANVLELKEPKIGKSHLFTPVISSISTSCQRKEQIQLTKATLDIYSHIFTSILQHEHQDNTPTVLDQLTEPSRAQVESDLTKLQQDMENLKSRLNQVHHQNPNYEEVLKELNRIKVDDPVNQKKALAQFKEVYQAASVVAFRGCGTHR</sequence>
<accession>A0A3Q1JSC3</accession>
<dbReference type="AlphaFoldDB" id="A0A3Q1JSC3"/>
<reference evidence="3" key="2">
    <citation type="submission" date="2025-08" db="UniProtKB">
        <authorList>
            <consortium name="Ensembl"/>
        </authorList>
    </citation>
    <scope>IDENTIFICATION</scope>
</reference>
<feature type="signal peptide" evidence="2">
    <location>
        <begin position="1"/>
        <end position="21"/>
    </location>
</feature>
<keyword evidence="2" id="KW-0732">Signal</keyword>
<dbReference type="Proteomes" id="UP000265040">
    <property type="component" value="Chromosome 23"/>
</dbReference>
<name>A0A3Q1JSC3_ANATE</name>
<feature type="chain" id="PRO_5030080570" evidence="2">
    <location>
        <begin position="22"/>
        <end position="185"/>
    </location>
</feature>
<evidence type="ECO:0000313" key="4">
    <source>
        <dbReference type="Proteomes" id="UP000265040"/>
    </source>
</evidence>
<reference evidence="3" key="3">
    <citation type="submission" date="2025-09" db="UniProtKB">
        <authorList>
            <consortium name="Ensembl"/>
        </authorList>
    </citation>
    <scope>IDENTIFICATION</scope>
</reference>